<evidence type="ECO:0000313" key="1">
    <source>
        <dbReference type="EMBL" id="NHZ66633.1"/>
    </source>
</evidence>
<sequence>MSTLIDILKGVFSPSAKLSALEISIFDAVREKLPAHDAELWQKQLQAINKIYRSPDKREIDLYVIRKGKSDFPRELCFAKNGEFKIAVVDLTARQRTQKLRARVWCVGGHVFLIAYKTSPKVFEKAAQGNWQTQCRILNYPS</sequence>
<reference evidence="1 2" key="1">
    <citation type="submission" date="2019-10" db="EMBL/GenBank/DDBJ databases">
        <title>Taxonomy of Antarctic Massilia spp.: description of Massilia rubra sp. nov., Massilia aquatica sp. nov., Massilia mucilaginosa sp. nov., Massilia frigida sp. nov. isolated from streams, lakes and regoliths.</title>
        <authorList>
            <person name="Holochova P."/>
            <person name="Sedlacek I."/>
            <person name="Kralova S."/>
            <person name="Maslanova I."/>
            <person name="Busse H.-J."/>
            <person name="Stankova E."/>
            <person name="Vrbovska V."/>
            <person name="Kovarovic V."/>
            <person name="Bartak M."/>
            <person name="Svec P."/>
            <person name="Pantucek R."/>
        </authorList>
    </citation>
    <scope>NUCLEOTIDE SEQUENCE [LARGE SCALE GENOMIC DNA]</scope>
    <source>
        <strain evidence="1 2">CCM 8694</strain>
    </source>
</reference>
<accession>A0ABX0N2N1</accession>
<comment type="caution">
    <text evidence="1">The sequence shown here is derived from an EMBL/GenBank/DDBJ whole genome shotgun (WGS) entry which is preliminary data.</text>
</comment>
<gene>
    <name evidence="1" type="ORF">F1735_30815</name>
</gene>
<name>A0ABX0N2N1_9BURK</name>
<dbReference type="EMBL" id="WHJF01000152">
    <property type="protein sequence ID" value="NHZ66633.1"/>
    <property type="molecule type" value="Genomic_DNA"/>
</dbReference>
<proteinExistence type="predicted"/>
<organism evidence="1 2">
    <name type="scientific">Massilia genomosp. 1</name>
    <dbReference type="NCBI Taxonomy" id="2609280"/>
    <lineage>
        <taxon>Bacteria</taxon>
        <taxon>Pseudomonadati</taxon>
        <taxon>Pseudomonadota</taxon>
        <taxon>Betaproteobacteria</taxon>
        <taxon>Burkholderiales</taxon>
        <taxon>Oxalobacteraceae</taxon>
        <taxon>Telluria group</taxon>
        <taxon>Massilia</taxon>
    </lineage>
</organism>
<protein>
    <submittedName>
        <fullName evidence="1">Uncharacterized protein</fullName>
    </submittedName>
</protein>
<dbReference type="RefSeq" id="WP_167240509.1">
    <property type="nucleotide sequence ID" value="NZ_WHJF01000152.1"/>
</dbReference>
<keyword evidence="2" id="KW-1185">Reference proteome</keyword>
<evidence type="ECO:0000313" key="2">
    <source>
        <dbReference type="Proteomes" id="UP000610594"/>
    </source>
</evidence>
<dbReference type="Proteomes" id="UP000610594">
    <property type="component" value="Unassembled WGS sequence"/>
</dbReference>